<organism evidence="2">
    <name type="scientific">Ralstonia solanacearum</name>
    <name type="common">Pseudomonas solanacearum</name>
    <dbReference type="NCBI Taxonomy" id="305"/>
    <lineage>
        <taxon>Bacteria</taxon>
        <taxon>Pseudomonadati</taxon>
        <taxon>Pseudomonadota</taxon>
        <taxon>Betaproteobacteria</taxon>
        <taxon>Burkholderiales</taxon>
        <taxon>Burkholderiaceae</taxon>
        <taxon>Ralstonia</taxon>
        <taxon>Ralstonia solanacearum species complex</taxon>
    </lineage>
</organism>
<accession>A0A0S4U3C7</accession>
<reference evidence="2" key="1">
    <citation type="submission" date="2015-10" db="EMBL/GenBank/DDBJ databases">
        <authorList>
            <person name="Gilbert D.G."/>
        </authorList>
    </citation>
    <scope>NUCLEOTIDE SEQUENCE</scope>
    <source>
        <strain evidence="2">Phyl III-seqv23</strain>
    </source>
</reference>
<sequence>MKLRSSDLSVACCASACTPSSLISLWSTLSESSDRLPASARAPLSPRRLPPRSSSVSDVLPASTRAPRLSIMLFARLSLRSTVLFAKAPAPALPMPLRRTSSDVNVRLVASARAPSSPISLLYRLSETSGASASAWAPSRPIMFTLRSSDRIDRLAASAWAARSPIPQPIRLSETSDLLAASVRAPSTPISMPFRLSDLSGIAARCASPSAEMALPVQRPISRCSSVGGRAFSASSVSAPLKRTLLSAGYRLSWRNIAGSLMVRCVTTAREAFRSSRLTSRMARRGRAPARVAICCHSSGGSVCCSGAMAADRMFGAGRALADGPPHLKFARPPRSDEARETTERAEEGSQCPYGRFTPSQGVASVARGEADCSIPLPCPRLPVGMRDTIAVSVAYPCRARAWRNPAGRGGAGHEKTRQQANLPARPGNGLRPM</sequence>
<feature type="region of interest" description="Disordered" evidence="1">
    <location>
        <begin position="403"/>
        <end position="434"/>
    </location>
</feature>
<dbReference type="EMBL" id="LN899821">
    <property type="protein sequence ID" value="CUV16517.1"/>
    <property type="molecule type" value="Genomic_DNA"/>
</dbReference>
<feature type="compositionally biased region" description="Low complexity" evidence="1">
    <location>
        <begin position="37"/>
        <end position="55"/>
    </location>
</feature>
<feature type="region of interest" description="Disordered" evidence="1">
    <location>
        <begin position="37"/>
        <end position="59"/>
    </location>
</feature>
<proteinExistence type="predicted"/>
<gene>
    <name evidence="2" type="ORF">PSS4_v1_130014</name>
</gene>
<evidence type="ECO:0000256" key="1">
    <source>
        <dbReference type="SAM" id="MobiDB-lite"/>
    </source>
</evidence>
<feature type="region of interest" description="Disordered" evidence="1">
    <location>
        <begin position="324"/>
        <end position="357"/>
    </location>
</feature>
<feature type="compositionally biased region" description="Basic and acidic residues" evidence="1">
    <location>
        <begin position="334"/>
        <end position="348"/>
    </location>
</feature>
<dbReference type="AlphaFoldDB" id="A0A0S4U3C7"/>
<evidence type="ECO:0000313" key="2">
    <source>
        <dbReference type="EMBL" id="CUV16517.1"/>
    </source>
</evidence>
<protein>
    <submittedName>
        <fullName evidence="2">Uncharacterized protein</fullName>
    </submittedName>
</protein>
<name>A0A0S4U3C7_RALSL</name>